<dbReference type="eggNOG" id="COG5652">
    <property type="taxonomic scope" value="Bacteria"/>
</dbReference>
<dbReference type="Proteomes" id="UP000030652">
    <property type="component" value="Unassembled WGS sequence"/>
</dbReference>
<feature type="signal peptide" evidence="1">
    <location>
        <begin position="1"/>
        <end position="24"/>
    </location>
</feature>
<comment type="caution">
    <text evidence="2">The sequence shown here is derived from an EMBL/GenBank/DDBJ whole genome shotgun (WGS) entry which is preliminary data.</text>
</comment>
<sequence length="847" mass="95313">MKNCIQIVLLATLFICLITMRLNAAIESSHPRYLVKGSDDNLVDIAELRLRCSGSFSSEYQQMKNYCDSKLSTSTSGFIQKHYMRLLRNYCFMNLVNKDGLISPVSSADLSNYRSRIIQLADELILLGHGGERKETQGVRSLAYVVDWCYDYLMNSEPTKLASYMDIMYEWGQYHLTAMTFVHWDGSKWVGDPYHSSYNNHQIENLTGLLMAYVTLYGHSGTGWGETELAKWWVKANPDTGQWSDIENCLKQAGKDGGWYESVNYALTMYYHSMEYVEILKAATIEERDEYTGNSMLENTPKFYLYTLRPDNMTTLFGGGDFNGYSATSSGEKQKFGIWMASYEGDGYANTLIEGVPGWAPKPNYNQWPLYIMYYNKNLSKPVIADMAKSAKFDGPGLAVIRTGWELGNPDSDDIVIFYSGGRPLYGGWKEWQAGNFEIWHKGMLALSSGRYNLNSDPHNSNYRMRTVAGNCITVYQSGEDFGGKPNDGGQKCTSLEKGYYQKTYSPDGSGYKYPDFTNWDYSGGRMSRFKYDETKGYTYIMSDLEDSYHDDKINNLDRALVFFNDGYLIMFDRVTASFGNYEKRWTLHSQPEPGIDGTWTGGVSPNAQGGTPGQTSTNTDEIVLVRSDNHNNTPRSGKLMHKILLPLSHTVRKIGGPDQSGNYNTSGSYDFFVDGQNYPSTDAKYRFPLDYTRRESDPGRWRYEIIPSGSNQTDEFLNVLYITESGTMAPTSIIENISSTHYGSHIKADDPICVVFSKDGSEDNSVTFAVTQSFSGTARFLICDLQEANYEVRKNGMPLSGYQDVNVGLDGTLYFEDTSFGQYSIGISGTTADTDPPAAPVGLRIQ</sequence>
<proteinExistence type="predicted"/>
<dbReference type="Gene3D" id="2.70.98.70">
    <property type="match status" value="1"/>
</dbReference>
<keyword evidence="1" id="KW-0732">Signal</keyword>
<protein>
    <submittedName>
        <fullName evidence="2">Heparin and heparin-sulfate lyase</fullName>
        <ecNumber evidence="2">4.2.2.7</ecNumber>
    </submittedName>
</protein>
<evidence type="ECO:0000256" key="1">
    <source>
        <dbReference type="SAM" id="SignalP"/>
    </source>
</evidence>
<reference evidence="2 3" key="1">
    <citation type="submission" date="2014-10" db="EMBL/GenBank/DDBJ databases">
        <title>Draft genome of anammox bacterium scalindua brodae, obtained using differential coverage binning of sequence data from two enrichment reactors.</title>
        <authorList>
            <person name="Speth D.R."/>
            <person name="Russ L."/>
            <person name="Kartal B."/>
            <person name="Op den Camp H.J."/>
            <person name="Dutilh B.E."/>
            <person name="Jetten M.S."/>
        </authorList>
    </citation>
    <scope>NUCLEOTIDE SEQUENCE [LARGE SCALE GENOMIC DNA]</scope>
    <source>
        <strain evidence="2">RU1</strain>
    </source>
</reference>
<keyword evidence="2" id="KW-0456">Lyase</keyword>
<dbReference type="Gene3D" id="2.60.40.2750">
    <property type="match status" value="1"/>
</dbReference>
<organism evidence="2 3">
    <name type="scientific">Candidatus Scalindua brodae</name>
    <dbReference type="NCBI Taxonomy" id="237368"/>
    <lineage>
        <taxon>Bacteria</taxon>
        <taxon>Pseudomonadati</taxon>
        <taxon>Planctomycetota</taxon>
        <taxon>Candidatus Brocadiia</taxon>
        <taxon>Candidatus Brocadiales</taxon>
        <taxon>Candidatus Scalinduaceae</taxon>
        <taxon>Candidatus Scalindua</taxon>
    </lineage>
</organism>
<name>A0A0B0EJL7_9BACT</name>
<accession>A0A0B0EJL7</accession>
<dbReference type="AlphaFoldDB" id="A0A0B0EJL7"/>
<evidence type="ECO:0000313" key="3">
    <source>
        <dbReference type="Proteomes" id="UP000030652"/>
    </source>
</evidence>
<feature type="chain" id="PRO_5002074480" evidence="1">
    <location>
        <begin position="25"/>
        <end position="847"/>
    </location>
</feature>
<dbReference type="Gene3D" id="1.50.10.100">
    <property type="entry name" value="Chondroitin AC/alginate lyase"/>
    <property type="match status" value="1"/>
</dbReference>
<evidence type="ECO:0000313" key="2">
    <source>
        <dbReference type="EMBL" id="KHE90855.1"/>
    </source>
</evidence>
<dbReference type="SUPFAM" id="SSF48230">
    <property type="entry name" value="Chondroitin AC/alginate lyase"/>
    <property type="match status" value="1"/>
</dbReference>
<gene>
    <name evidence="2" type="primary">hepB</name>
    <name evidence="2" type="ORF">SCABRO_03384</name>
</gene>
<dbReference type="EC" id="4.2.2.7" evidence="2"/>
<dbReference type="EMBL" id="JRYO01000230">
    <property type="protein sequence ID" value="KHE90855.1"/>
    <property type="molecule type" value="Genomic_DNA"/>
</dbReference>
<dbReference type="InterPro" id="IPR008929">
    <property type="entry name" value="Chondroitin_lyas"/>
</dbReference>
<dbReference type="GO" id="GO:0047488">
    <property type="term" value="F:heparin lyase activity"/>
    <property type="evidence" value="ECO:0007669"/>
    <property type="project" value="UniProtKB-EC"/>
</dbReference>